<dbReference type="SFLD" id="SFLDS00001">
    <property type="entry name" value="Enolase"/>
    <property type="match status" value="1"/>
</dbReference>
<dbReference type="PROSITE" id="PS00908">
    <property type="entry name" value="MR_MLE_1"/>
    <property type="match status" value="1"/>
</dbReference>
<dbReference type="InterPro" id="IPR018110">
    <property type="entry name" value="Mandel_Rmase/mucon_lact_enz_CS"/>
</dbReference>
<dbReference type="InterPro" id="IPR029017">
    <property type="entry name" value="Enolase-like_N"/>
</dbReference>
<dbReference type="SFLD" id="SFLDG00179">
    <property type="entry name" value="mandelate_racemase"/>
    <property type="match status" value="1"/>
</dbReference>
<name>A0A381U6G7_9ZZZZ</name>
<organism evidence="6">
    <name type="scientific">marine metagenome</name>
    <dbReference type="NCBI Taxonomy" id="408172"/>
    <lineage>
        <taxon>unclassified sequences</taxon>
        <taxon>metagenomes</taxon>
        <taxon>ecological metagenomes</taxon>
    </lineage>
</organism>
<dbReference type="Pfam" id="PF02746">
    <property type="entry name" value="MR_MLE_N"/>
    <property type="match status" value="1"/>
</dbReference>
<sequence length="376" mass="41751">VKITSVKTRHANRSIWGHLAEREKTLPLVTPLDIYPQFKETRGSWFWDSGMAVVQIETEEGITGSGWCEDGCSAIPLIVENHLGRLLVGQDAAEIEGLWDRLFRATLPYGRKGVALQALSAIDLALWDLAGKAAGKPVHELLGGPVKPDIPVYASALHPVGAEKVQAEAKAYVKEGYQAMKMRFPYGPGHGIDGMRANEEHVANVRDAVGDDIEIMADAYMGWDFLYAKKMVKRLEPYRLAWLEEAFLPDDLNSYAKLRQETSIPISGGEHEYTRFGFQQIIEKQAMDIIQPDLRRCGGLSEGRRICSLALANGITVIPHAYGPTHIHFALAETAIPMIEYFPLPCWDDLPDAEVEPIFHDEPQPKNGRVTASTKP</sequence>
<dbReference type="Gene3D" id="3.20.20.120">
    <property type="entry name" value="Enolase-like C-terminal domain"/>
    <property type="match status" value="1"/>
</dbReference>
<proteinExistence type="predicted"/>
<evidence type="ECO:0000256" key="4">
    <source>
        <dbReference type="SAM" id="MobiDB-lite"/>
    </source>
</evidence>
<dbReference type="Gene3D" id="3.30.390.10">
    <property type="entry name" value="Enolase-like, N-terminal domain"/>
    <property type="match status" value="1"/>
</dbReference>
<dbReference type="SUPFAM" id="SSF54826">
    <property type="entry name" value="Enolase N-terminal domain-like"/>
    <property type="match status" value="1"/>
</dbReference>
<dbReference type="InterPro" id="IPR013342">
    <property type="entry name" value="Mandelate_racemase_C"/>
</dbReference>
<dbReference type="Pfam" id="PF13378">
    <property type="entry name" value="MR_MLE_C"/>
    <property type="match status" value="1"/>
</dbReference>
<dbReference type="InterPro" id="IPR046945">
    <property type="entry name" value="RHMD-like"/>
</dbReference>
<dbReference type="GO" id="GO:0000287">
    <property type="term" value="F:magnesium ion binding"/>
    <property type="evidence" value="ECO:0007669"/>
    <property type="project" value="TreeGrafter"/>
</dbReference>
<dbReference type="PANTHER" id="PTHR13794:SF58">
    <property type="entry name" value="MITOCHONDRIAL ENOLASE SUPERFAMILY MEMBER 1"/>
    <property type="match status" value="1"/>
</dbReference>
<dbReference type="AlphaFoldDB" id="A0A381U6G7"/>
<evidence type="ECO:0000259" key="5">
    <source>
        <dbReference type="SMART" id="SM00922"/>
    </source>
</evidence>
<dbReference type="SUPFAM" id="SSF51604">
    <property type="entry name" value="Enolase C-terminal domain-like"/>
    <property type="match status" value="1"/>
</dbReference>
<reference evidence="6" key="1">
    <citation type="submission" date="2018-05" db="EMBL/GenBank/DDBJ databases">
        <authorList>
            <person name="Lanie J.A."/>
            <person name="Ng W.-L."/>
            <person name="Kazmierczak K.M."/>
            <person name="Andrzejewski T.M."/>
            <person name="Davidsen T.M."/>
            <person name="Wayne K.J."/>
            <person name="Tettelin H."/>
            <person name="Glass J.I."/>
            <person name="Rusch D."/>
            <person name="Podicherti R."/>
            <person name="Tsui H.-C.T."/>
            <person name="Winkler M.E."/>
        </authorList>
    </citation>
    <scope>NUCLEOTIDE SEQUENCE</scope>
</reference>
<feature type="non-terminal residue" evidence="6">
    <location>
        <position position="376"/>
    </location>
</feature>
<dbReference type="GO" id="GO:0009063">
    <property type="term" value="P:amino acid catabolic process"/>
    <property type="evidence" value="ECO:0007669"/>
    <property type="project" value="InterPro"/>
</dbReference>
<comment type="cofactor">
    <cofactor evidence="1">
        <name>Mg(2+)</name>
        <dbReference type="ChEBI" id="CHEBI:18420"/>
    </cofactor>
</comment>
<gene>
    <name evidence="6" type="ORF">METZ01_LOCUS76696</name>
</gene>
<evidence type="ECO:0000256" key="1">
    <source>
        <dbReference type="ARBA" id="ARBA00001946"/>
    </source>
</evidence>
<keyword evidence="2" id="KW-0479">Metal-binding</keyword>
<feature type="domain" description="Mandelate racemase/muconate lactonizing enzyme C-terminal" evidence="5">
    <location>
        <begin position="162"/>
        <end position="265"/>
    </location>
</feature>
<feature type="non-terminal residue" evidence="6">
    <location>
        <position position="1"/>
    </location>
</feature>
<dbReference type="FunFam" id="3.20.20.120:FF:000005">
    <property type="entry name" value="Putative L-rhamnonate dehydratase"/>
    <property type="match status" value="1"/>
</dbReference>
<dbReference type="GO" id="GO:0016836">
    <property type="term" value="F:hydro-lyase activity"/>
    <property type="evidence" value="ECO:0007669"/>
    <property type="project" value="TreeGrafter"/>
</dbReference>
<evidence type="ECO:0000256" key="2">
    <source>
        <dbReference type="ARBA" id="ARBA00022723"/>
    </source>
</evidence>
<dbReference type="EMBL" id="UINC01005836">
    <property type="protein sequence ID" value="SVA23842.1"/>
    <property type="molecule type" value="Genomic_DNA"/>
</dbReference>
<dbReference type="GO" id="GO:0016052">
    <property type="term" value="P:carbohydrate catabolic process"/>
    <property type="evidence" value="ECO:0007669"/>
    <property type="project" value="TreeGrafter"/>
</dbReference>
<accession>A0A381U6G7</accession>
<feature type="region of interest" description="Disordered" evidence="4">
    <location>
        <begin position="357"/>
        <end position="376"/>
    </location>
</feature>
<dbReference type="InterPro" id="IPR029065">
    <property type="entry name" value="Enolase_C-like"/>
</dbReference>
<dbReference type="InterPro" id="IPR013341">
    <property type="entry name" value="Mandelate_racemase_N_dom"/>
</dbReference>
<evidence type="ECO:0000313" key="6">
    <source>
        <dbReference type="EMBL" id="SVA23842.1"/>
    </source>
</evidence>
<protein>
    <recommendedName>
        <fullName evidence="5">Mandelate racemase/muconate lactonizing enzyme C-terminal domain-containing protein</fullName>
    </recommendedName>
</protein>
<evidence type="ECO:0000256" key="3">
    <source>
        <dbReference type="ARBA" id="ARBA00022842"/>
    </source>
</evidence>
<dbReference type="SMART" id="SM00922">
    <property type="entry name" value="MR_MLE"/>
    <property type="match status" value="1"/>
</dbReference>
<keyword evidence="3" id="KW-0460">Magnesium</keyword>
<dbReference type="PANTHER" id="PTHR13794">
    <property type="entry name" value="ENOLASE SUPERFAMILY, MANDELATE RACEMASE"/>
    <property type="match status" value="1"/>
</dbReference>
<dbReference type="InterPro" id="IPR036849">
    <property type="entry name" value="Enolase-like_C_sf"/>
</dbReference>